<dbReference type="Pfam" id="PF00324">
    <property type="entry name" value="AA_permease"/>
    <property type="match status" value="1"/>
</dbReference>
<keyword evidence="10" id="KW-1185">Reference proteome</keyword>
<feature type="transmembrane region" description="Helical" evidence="7">
    <location>
        <begin position="491"/>
        <end position="509"/>
    </location>
</feature>
<feature type="transmembrane region" description="Helical" evidence="7">
    <location>
        <begin position="389"/>
        <end position="406"/>
    </location>
</feature>
<feature type="transmembrane region" description="Helical" evidence="7">
    <location>
        <begin position="418"/>
        <end position="441"/>
    </location>
</feature>
<dbReference type="GeneID" id="54579897"/>
<dbReference type="GO" id="GO:0016020">
    <property type="term" value="C:membrane"/>
    <property type="evidence" value="ECO:0007669"/>
    <property type="project" value="UniProtKB-SubCell"/>
</dbReference>
<reference evidence="9" key="1">
    <citation type="journal article" date="2020" name="Stud. Mycol.">
        <title>101 Dothideomycetes genomes: a test case for predicting lifestyles and emergence of pathogens.</title>
        <authorList>
            <person name="Haridas S."/>
            <person name="Albert R."/>
            <person name="Binder M."/>
            <person name="Bloem J."/>
            <person name="Labutti K."/>
            <person name="Salamov A."/>
            <person name="Andreopoulos B."/>
            <person name="Baker S."/>
            <person name="Barry K."/>
            <person name="Bills G."/>
            <person name="Bluhm B."/>
            <person name="Cannon C."/>
            <person name="Castanera R."/>
            <person name="Culley D."/>
            <person name="Daum C."/>
            <person name="Ezra D."/>
            <person name="Gonzalez J."/>
            <person name="Henrissat B."/>
            <person name="Kuo A."/>
            <person name="Liang C."/>
            <person name="Lipzen A."/>
            <person name="Lutzoni F."/>
            <person name="Magnuson J."/>
            <person name="Mondo S."/>
            <person name="Nolan M."/>
            <person name="Ohm R."/>
            <person name="Pangilinan J."/>
            <person name="Park H.-J."/>
            <person name="Ramirez L."/>
            <person name="Alfaro M."/>
            <person name="Sun H."/>
            <person name="Tritt A."/>
            <person name="Yoshinaga Y."/>
            <person name="Zwiers L.-H."/>
            <person name="Turgeon B."/>
            <person name="Goodwin S."/>
            <person name="Spatafora J."/>
            <person name="Crous P."/>
            <person name="Grigoriev I."/>
        </authorList>
    </citation>
    <scope>NUCLEOTIDE SEQUENCE</scope>
    <source>
        <strain evidence="9">CBS 122368</strain>
    </source>
</reference>
<dbReference type="InterPro" id="IPR050524">
    <property type="entry name" value="APC_YAT"/>
</dbReference>
<evidence type="ECO:0000256" key="5">
    <source>
        <dbReference type="ARBA" id="ARBA00022989"/>
    </source>
</evidence>
<protein>
    <submittedName>
        <fullName evidence="9">Amino-acid permease inda1</fullName>
    </submittedName>
</protein>
<feature type="domain" description="Amino acid permease/ SLC12A" evidence="8">
    <location>
        <begin position="57"/>
        <end position="518"/>
    </location>
</feature>
<evidence type="ECO:0000313" key="9">
    <source>
        <dbReference type="EMBL" id="KAF2253252.1"/>
    </source>
</evidence>
<keyword evidence="3 7" id="KW-0812">Transmembrane</keyword>
<evidence type="ECO:0000256" key="7">
    <source>
        <dbReference type="SAM" id="Phobius"/>
    </source>
</evidence>
<evidence type="ECO:0000256" key="4">
    <source>
        <dbReference type="ARBA" id="ARBA00022970"/>
    </source>
</evidence>
<keyword evidence="2" id="KW-0813">Transport</keyword>
<evidence type="ECO:0000256" key="1">
    <source>
        <dbReference type="ARBA" id="ARBA00004141"/>
    </source>
</evidence>
<gene>
    <name evidence="9" type="ORF">BU26DRAFT_501465</name>
</gene>
<keyword evidence="5 7" id="KW-1133">Transmembrane helix</keyword>
<keyword evidence="6 7" id="KW-0472">Membrane</keyword>
<feature type="transmembrane region" description="Helical" evidence="7">
    <location>
        <begin position="462"/>
        <end position="485"/>
    </location>
</feature>
<evidence type="ECO:0000259" key="8">
    <source>
        <dbReference type="Pfam" id="PF00324"/>
    </source>
</evidence>
<organism evidence="9 10">
    <name type="scientific">Trematosphaeria pertusa</name>
    <dbReference type="NCBI Taxonomy" id="390896"/>
    <lineage>
        <taxon>Eukaryota</taxon>
        <taxon>Fungi</taxon>
        <taxon>Dikarya</taxon>
        <taxon>Ascomycota</taxon>
        <taxon>Pezizomycotina</taxon>
        <taxon>Dothideomycetes</taxon>
        <taxon>Pleosporomycetidae</taxon>
        <taxon>Pleosporales</taxon>
        <taxon>Massarineae</taxon>
        <taxon>Trematosphaeriaceae</taxon>
        <taxon>Trematosphaeria</taxon>
    </lineage>
</organism>
<dbReference type="InterPro" id="IPR004841">
    <property type="entry name" value="AA-permease/SLC12A_dom"/>
</dbReference>
<dbReference type="OrthoDB" id="3900342at2759"/>
<feature type="transmembrane region" description="Helical" evidence="7">
    <location>
        <begin position="250"/>
        <end position="270"/>
    </location>
</feature>
<dbReference type="PIRSF" id="PIRSF006060">
    <property type="entry name" value="AA_transporter"/>
    <property type="match status" value="1"/>
</dbReference>
<feature type="transmembrane region" description="Helical" evidence="7">
    <location>
        <begin position="167"/>
        <end position="189"/>
    </location>
</feature>
<dbReference type="PANTHER" id="PTHR43341:SF36">
    <property type="entry name" value="PROLINE-SPECIFIC PERMEASE"/>
    <property type="match status" value="1"/>
</dbReference>
<dbReference type="EMBL" id="ML987191">
    <property type="protein sequence ID" value="KAF2253252.1"/>
    <property type="molecule type" value="Genomic_DNA"/>
</dbReference>
<dbReference type="Proteomes" id="UP000800094">
    <property type="component" value="Unassembled WGS sequence"/>
</dbReference>
<evidence type="ECO:0000256" key="3">
    <source>
        <dbReference type="ARBA" id="ARBA00022692"/>
    </source>
</evidence>
<sequence length="559" mass="61496">MNRHDGAEIEKGYPGGEYGIEKNGDTAYEEPFVHGAATVAEASGRGGDTHRGLKSRHIQFLALGGAIGTGLFVGSGGILALVGPAPLFMAYLSMMIVVWNVMNNLAEIVTYLPMKGITIPYFVKRFVDPSLAFAVGWNYWYAYAILVAAEATAGSILLDYWKTAVPAAVWITIFLLVILFLNIVAVGVFGEAEFWFASIKFITIMGLIILGFVIMFGGSPNDQGRLGFRYWNNPGAFTPYLVDGNTGRFLAYWTAFVRAGFAFITSPELIALAAGETIAPRRNIPKAARRFVWRLAIFYGFGSFIIGVIVPSTDPRLLSPTSNATASPFVIGIARAGIGGLNHVINAAILTSAWSAGNAFLFSGSRVLYGMALNGEAPKIFGKTNRNGVPWVAVLATWTIGLLAYLNVSNTGAQVFTWFSNISTISGFIAWIVVMITYIRFRKALVYHNLVHTLPFKTPFQPYFCYFVLGIISILTLTNGFQVFFPKNWSAANFLAAYITIPIFVVLYLGHKIYFRTPWAIRVHNIDVVSGKKEMDLLCSNDVEPMPKNVFQRVWFWVA</sequence>
<feature type="transmembrane region" description="Helical" evidence="7">
    <location>
        <begin position="60"/>
        <end position="82"/>
    </location>
</feature>
<evidence type="ECO:0000313" key="10">
    <source>
        <dbReference type="Proteomes" id="UP000800094"/>
    </source>
</evidence>
<dbReference type="FunFam" id="1.20.1740.10:FF:000006">
    <property type="entry name" value="General amino acid permease"/>
    <property type="match status" value="1"/>
</dbReference>
<comment type="subcellular location">
    <subcellularLocation>
        <location evidence="1">Membrane</location>
        <topology evidence="1">Multi-pass membrane protein</topology>
    </subcellularLocation>
</comment>
<keyword evidence="4" id="KW-0029">Amino-acid transport</keyword>
<feature type="transmembrane region" description="Helical" evidence="7">
    <location>
        <begin position="140"/>
        <end position="161"/>
    </location>
</feature>
<dbReference type="RefSeq" id="XP_033688256.1">
    <property type="nucleotide sequence ID" value="XM_033826567.1"/>
</dbReference>
<feature type="transmembrane region" description="Helical" evidence="7">
    <location>
        <begin position="291"/>
        <end position="310"/>
    </location>
</feature>
<dbReference type="Gene3D" id="1.20.1740.10">
    <property type="entry name" value="Amino acid/polyamine transporter I"/>
    <property type="match status" value="1"/>
</dbReference>
<feature type="transmembrane region" description="Helical" evidence="7">
    <location>
        <begin position="201"/>
        <end position="219"/>
    </location>
</feature>
<name>A0A6A6ITP9_9PLEO</name>
<dbReference type="GO" id="GO:0015171">
    <property type="term" value="F:amino acid transmembrane transporter activity"/>
    <property type="evidence" value="ECO:0007669"/>
    <property type="project" value="TreeGrafter"/>
</dbReference>
<proteinExistence type="predicted"/>
<evidence type="ECO:0000256" key="2">
    <source>
        <dbReference type="ARBA" id="ARBA00022448"/>
    </source>
</evidence>
<evidence type="ECO:0000256" key="6">
    <source>
        <dbReference type="ARBA" id="ARBA00023136"/>
    </source>
</evidence>
<accession>A0A6A6ITP9</accession>
<feature type="transmembrane region" description="Helical" evidence="7">
    <location>
        <begin position="88"/>
        <end position="106"/>
    </location>
</feature>
<dbReference type="AlphaFoldDB" id="A0A6A6ITP9"/>
<dbReference type="PANTHER" id="PTHR43341">
    <property type="entry name" value="AMINO ACID PERMEASE"/>
    <property type="match status" value="1"/>
</dbReference>